<reference evidence="6" key="1">
    <citation type="submission" date="2021-02" db="EMBL/GenBank/DDBJ databases">
        <authorList>
            <person name="Steward A R."/>
        </authorList>
    </citation>
    <scope>NUCLEOTIDE SEQUENCE</scope>
</reference>
<dbReference type="PROSITE" id="PS00687">
    <property type="entry name" value="ALDEHYDE_DEHYDR_GLU"/>
    <property type="match status" value="1"/>
</dbReference>
<dbReference type="InterPro" id="IPR016162">
    <property type="entry name" value="Ald_DH_N"/>
</dbReference>
<comment type="similarity">
    <text evidence="1 4">Belongs to the aldehyde dehydrogenase family.</text>
</comment>
<dbReference type="InterPro" id="IPR016163">
    <property type="entry name" value="Ald_DH_C"/>
</dbReference>
<dbReference type="EMBL" id="CAJOBZ010000011">
    <property type="protein sequence ID" value="CAF4835650.1"/>
    <property type="molecule type" value="Genomic_DNA"/>
</dbReference>
<dbReference type="Gene3D" id="3.40.309.10">
    <property type="entry name" value="Aldehyde Dehydrogenase, Chain A, domain 2"/>
    <property type="match status" value="1"/>
</dbReference>
<dbReference type="OrthoDB" id="310895at2759"/>
<dbReference type="Proteomes" id="UP000663880">
    <property type="component" value="Unassembled WGS sequence"/>
</dbReference>
<feature type="active site" evidence="3">
    <location>
        <position position="256"/>
    </location>
</feature>
<dbReference type="SUPFAM" id="SSF53720">
    <property type="entry name" value="ALDH-like"/>
    <property type="match status" value="1"/>
</dbReference>
<keyword evidence="7" id="KW-1185">Reference proteome</keyword>
<keyword evidence="2 4" id="KW-0560">Oxidoreductase</keyword>
<proteinExistence type="inferred from homology"/>
<feature type="domain" description="Aldehyde dehydrogenase" evidence="5">
    <location>
        <begin position="17"/>
        <end position="478"/>
    </location>
</feature>
<dbReference type="PROSITE" id="PS00070">
    <property type="entry name" value="ALDEHYDE_DEHYDR_CYS"/>
    <property type="match status" value="1"/>
</dbReference>
<evidence type="ECO:0000256" key="1">
    <source>
        <dbReference type="ARBA" id="ARBA00009986"/>
    </source>
</evidence>
<dbReference type="Pfam" id="PF00171">
    <property type="entry name" value="Aldedh"/>
    <property type="match status" value="1"/>
</dbReference>
<dbReference type="AlphaFoldDB" id="A0A821R2J1"/>
<dbReference type="GO" id="GO:0016620">
    <property type="term" value="F:oxidoreductase activity, acting on the aldehyde or oxo group of donors, NAD or NADP as acceptor"/>
    <property type="evidence" value="ECO:0007669"/>
    <property type="project" value="InterPro"/>
</dbReference>
<evidence type="ECO:0000313" key="7">
    <source>
        <dbReference type="Proteomes" id="UP000663880"/>
    </source>
</evidence>
<dbReference type="InterPro" id="IPR016161">
    <property type="entry name" value="Ald_DH/histidinol_DH"/>
</dbReference>
<dbReference type="Gene3D" id="3.40.605.10">
    <property type="entry name" value="Aldehyde Dehydrogenase, Chain A, domain 1"/>
    <property type="match status" value="1"/>
</dbReference>
<organism evidence="6 7">
    <name type="scientific">Pieris macdunnoughi</name>
    <dbReference type="NCBI Taxonomy" id="345717"/>
    <lineage>
        <taxon>Eukaryota</taxon>
        <taxon>Metazoa</taxon>
        <taxon>Ecdysozoa</taxon>
        <taxon>Arthropoda</taxon>
        <taxon>Hexapoda</taxon>
        <taxon>Insecta</taxon>
        <taxon>Pterygota</taxon>
        <taxon>Neoptera</taxon>
        <taxon>Endopterygota</taxon>
        <taxon>Lepidoptera</taxon>
        <taxon>Glossata</taxon>
        <taxon>Ditrysia</taxon>
        <taxon>Papilionoidea</taxon>
        <taxon>Pieridae</taxon>
        <taxon>Pierinae</taxon>
        <taxon>Pieris</taxon>
    </lineage>
</organism>
<evidence type="ECO:0000256" key="2">
    <source>
        <dbReference type="ARBA" id="ARBA00023002"/>
    </source>
</evidence>
<comment type="caution">
    <text evidence="6">The sequence shown here is derived from an EMBL/GenBank/DDBJ whole genome shotgun (WGS) entry which is preliminary data.</text>
</comment>
<dbReference type="PANTHER" id="PTHR11699">
    <property type="entry name" value="ALDEHYDE DEHYDROGENASE-RELATED"/>
    <property type="match status" value="1"/>
</dbReference>
<dbReference type="InterPro" id="IPR029510">
    <property type="entry name" value="Ald_DH_CS_GLU"/>
</dbReference>
<gene>
    <name evidence="6" type="ORF">PMACD_LOCUS5681</name>
</gene>
<evidence type="ECO:0000256" key="4">
    <source>
        <dbReference type="RuleBase" id="RU003345"/>
    </source>
</evidence>
<evidence type="ECO:0000256" key="3">
    <source>
        <dbReference type="PROSITE-ProRule" id="PRU10007"/>
    </source>
</evidence>
<evidence type="ECO:0000259" key="5">
    <source>
        <dbReference type="Pfam" id="PF00171"/>
    </source>
</evidence>
<dbReference type="FunFam" id="3.40.309.10:FF:000001">
    <property type="entry name" value="Mitochondrial aldehyde dehydrogenase 2"/>
    <property type="match status" value="1"/>
</dbReference>
<evidence type="ECO:0000313" key="6">
    <source>
        <dbReference type="EMBL" id="CAF4835650.1"/>
    </source>
</evidence>
<accession>A0A821R2J1</accession>
<sequence>MVKVDVKYTKLFINNEWVDAVSKKTFPTINPQDETIIIQVAEGDKADVDIAVAAARKAFHRYSPWRTMDASQRGLLLLKLADLMESQARYLAELETLDCGKPVKTAEEEVYYSASVLRYYAGKADKIHGNTIPADGEVLSMTLKEPVGVCAQIIPWNYPIPMLSWKIAPALAAGCTLIVKPAEQTALTALAVAALIKEAGFPPGVVNIVPGYGPTAGAALTHHPDVDKVAFTGSTEVGRLILGAAPVANLKRVTLELGGKSPLVVFNDADVEKAAQLAHAAAFANGGQCCCAGTRTYVQSGIYDQFIKKAAEIANGRSVGNPFDDVQQGPQIDSEMYSKVLNYIKAGKDEGANCLAGGDKCGDKGYYIQPTVFADVKDEMKIAKEEIFGPVQSILKFDTFEEVIDRANNTNYGLGAGVITNDITIALSFAKHVRAGSVWVNTYDHVTSQTPFGGFKDSGLGRELGEDGVNQYLEVKTVTLALPKKPQL</sequence>
<dbReference type="FunFam" id="3.40.605.10:FF:000050">
    <property type="entry name" value="Aldehyde dehydrogenase, mitochondrial"/>
    <property type="match status" value="1"/>
</dbReference>
<dbReference type="InterPro" id="IPR015590">
    <property type="entry name" value="Aldehyde_DH_dom"/>
</dbReference>
<name>A0A821R2J1_9NEOP</name>
<protein>
    <recommendedName>
        <fullName evidence="5">Aldehyde dehydrogenase domain-containing protein</fullName>
    </recommendedName>
</protein>
<dbReference type="InterPro" id="IPR016160">
    <property type="entry name" value="Ald_DH_CS_CYS"/>
</dbReference>